<reference evidence="6 7" key="1">
    <citation type="submission" date="2018-10" db="EMBL/GenBank/DDBJ databases">
        <authorList>
            <consortium name="Molecular Microbiology and Infection Unit (UMMI)"/>
            <person name="Machado M."/>
        </authorList>
    </citation>
    <scope>NUCLEOTIDE SEQUENCE [LARGE SCALE GENOMIC DNA]</scope>
    <source>
        <strain evidence="6">FMV2238.02</strain>
    </source>
</reference>
<dbReference type="PROSITE" id="PS50911">
    <property type="entry name" value="CHAP"/>
    <property type="match status" value="1"/>
</dbReference>
<feature type="signal peptide" evidence="4">
    <location>
        <begin position="1"/>
        <end position="22"/>
    </location>
</feature>
<evidence type="ECO:0000256" key="2">
    <source>
        <dbReference type="ARBA" id="ARBA00011901"/>
    </source>
</evidence>
<feature type="domain" description="Peptidase C51" evidence="5">
    <location>
        <begin position="40"/>
        <end position="170"/>
    </location>
</feature>
<accession>A0A3P5XQH7</accession>
<dbReference type="Pfam" id="PF05257">
    <property type="entry name" value="CHAP"/>
    <property type="match status" value="1"/>
</dbReference>
<dbReference type="Gene3D" id="2.30.30.40">
    <property type="entry name" value="SH3 Domains"/>
    <property type="match status" value="1"/>
</dbReference>
<dbReference type="SUPFAM" id="SSF54001">
    <property type="entry name" value="Cysteine proteinases"/>
    <property type="match status" value="1"/>
</dbReference>
<dbReference type="EMBL" id="UXEP01000015">
    <property type="protein sequence ID" value="VDC42745.1"/>
    <property type="molecule type" value="Genomic_DNA"/>
</dbReference>
<dbReference type="InterPro" id="IPR003646">
    <property type="entry name" value="SH3-like_bac-type"/>
</dbReference>
<feature type="region of interest" description="Disordered" evidence="3">
    <location>
        <begin position="178"/>
        <end position="199"/>
    </location>
</feature>
<evidence type="ECO:0000313" key="6">
    <source>
        <dbReference type="EMBL" id="VDC42745.1"/>
    </source>
</evidence>
<dbReference type="InterPro" id="IPR038765">
    <property type="entry name" value="Papain-like_cys_pep_sf"/>
</dbReference>
<feature type="chain" id="PRO_5039342506" description="N-acetylmuramoyl-L-alanine amidase" evidence="4">
    <location>
        <begin position="23"/>
        <end position="373"/>
    </location>
</feature>
<organism evidence="6 7">
    <name type="scientific">Streptococcus canis</name>
    <dbReference type="NCBI Taxonomy" id="1329"/>
    <lineage>
        <taxon>Bacteria</taxon>
        <taxon>Bacillati</taxon>
        <taxon>Bacillota</taxon>
        <taxon>Bacilli</taxon>
        <taxon>Lactobacillales</taxon>
        <taxon>Streptococcaceae</taxon>
        <taxon>Streptococcus</taxon>
    </lineage>
</organism>
<proteinExistence type="predicted"/>
<keyword evidence="7" id="KW-1185">Reference proteome</keyword>
<evidence type="ECO:0000313" key="7">
    <source>
        <dbReference type="Proteomes" id="UP000280759"/>
    </source>
</evidence>
<evidence type="ECO:0000259" key="5">
    <source>
        <dbReference type="PROSITE" id="PS50911"/>
    </source>
</evidence>
<dbReference type="Proteomes" id="UP000280759">
    <property type="component" value="Unassembled WGS sequence"/>
</dbReference>
<dbReference type="Pfam" id="PF08460">
    <property type="entry name" value="SH3_5"/>
    <property type="match status" value="1"/>
</dbReference>
<dbReference type="InterPro" id="IPR007921">
    <property type="entry name" value="CHAP_dom"/>
</dbReference>
<evidence type="ECO:0000256" key="1">
    <source>
        <dbReference type="ARBA" id="ARBA00001561"/>
    </source>
</evidence>
<dbReference type="Gene3D" id="3.90.1720.10">
    <property type="entry name" value="endopeptidase domain like (from Nostoc punctiforme)"/>
    <property type="match status" value="1"/>
</dbReference>
<feature type="compositionally biased region" description="Polar residues" evidence="3">
    <location>
        <begin position="184"/>
        <end position="199"/>
    </location>
</feature>
<name>A0A3P5XQH7_STRCB</name>
<gene>
    <name evidence="6" type="ORF">FMV2238Y02_11960</name>
</gene>
<dbReference type="RefSeq" id="WP_125074317.1">
    <property type="nucleotide sequence ID" value="NZ_CP053792.1"/>
</dbReference>
<dbReference type="EC" id="3.5.1.28" evidence="2"/>
<evidence type="ECO:0000256" key="3">
    <source>
        <dbReference type="SAM" id="MobiDB-lite"/>
    </source>
</evidence>
<comment type="catalytic activity">
    <reaction evidence="1">
        <text>Hydrolyzes the link between N-acetylmuramoyl residues and L-amino acid residues in certain cell-wall glycopeptides.</text>
        <dbReference type="EC" id="3.5.1.28"/>
    </reaction>
</comment>
<sequence precursor="true">MKKCHQFLVSGAILLSVNGAVSAVATALKPEQTGIVHAAVIGDNYPSKWKKGTGIDSWNMYVRQCTSFVAFRLSSANGFQLPRGYGHAYTWGHIAKKQGYSVNKTPKVGAVAWFDTDAYQSNPIYGHVAWVAEVRGDQVIIEEYNYNAGQGPEKYHKRQISKHQVSGYIHFKDLPADANHSQEKQQPATQTPTNQSGTYHFTTQVPIKAQAQLASPNLAYYSTGQSVHYDQTLTAEGYEWLSYLSFAGNRRYIPIKKLSQSTSQVPETKLPINVGDTVTFPGVFRVDRIVNNLLVNEELAGGDATSLNWLDPTPLDETDSKGKVSGDQIFRIGESFIVPGHYKVLKVDRPSNGIYVKIGSRGTWLSADKANKV</sequence>
<dbReference type="GO" id="GO:0008745">
    <property type="term" value="F:N-acetylmuramoyl-L-alanine amidase activity"/>
    <property type="evidence" value="ECO:0007669"/>
    <property type="project" value="UniProtKB-EC"/>
</dbReference>
<evidence type="ECO:0000256" key="4">
    <source>
        <dbReference type="SAM" id="SignalP"/>
    </source>
</evidence>
<keyword evidence="4" id="KW-0732">Signal</keyword>
<protein>
    <recommendedName>
        <fullName evidence="2">N-acetylmuramoyl-L-alanine amidase</fullName>
        <ecNumber evidence="2">3.5.1.28</ecNumber>
    </recommendedName>
</protein>
<dbReference type="AlphaFoldDB" id="A0A3P5XQH7"/>